<proteinExistence type="predicted"/>
<evidence type="ECO:0000313" key="1">
    <source>
        <dbReference type="EMBL" id="CAI7997402.1"/>
    </source>
</evidence>
<dbReference type="EMBL" id="CASHTH010000313">
    <property type="protein sequence ID" value="CAI7997402.1"/>
    <property type="molecule type" value="Genomic_DNA"/>
</dbReference>
<protein>
    <submittedName>
        <fullName evidence="1">Uncharacterized protein</fullName>
    </submittedName>
</protein>
<organism evidence="1 2">
    <name type="scientific">Geodia barretti</name>
    <name type="common">Barrett's horny sponge</name>
    <dbReference type="NCBI Taxonomy" id="519541"/>
    <lineage>
        <taxon>Eukaryota</taxon>
        <taxon>Metazoa</taxon>
        <taxon>Porifera</taxon>
        <taxon>Demospongiae</taxon>
        <taxon>Heteroscleromorpha</taxon>
        <taxon>Tetractinellida</taxon>
        <taxon>Astrophorina</taxon>
        <taxon>Geodiidae</taxon>
        <taxon>Geodia</taxon>
    </lineage>
</organism>
<gene>
    <name evidence="1" type="ORF">GBAR_LOCUS2143</name>
</gene>
<evidence type="ECO:0000313" key="2">
    <source>
        <dbReference type="Proteomes" id="UP001174909"/>
    </source>
</evidence>
<dbReference type="AlphaFoldDB" id="A0AA35W6E4"/>
<sequence length="129" mass="14311">MNASTYFARLPKSKNLRETRIAGAHLTTSMEADPEGVDFWQRGDSYGYDYSGGEDEPEDAEGYGALTGQLTSYEEAYNVGQKVLLAGQAASMHARDRHYPRSYDSEGYAADSTDSTEVDMSVYGVRYYT</sequence>
<comment type="caution">
    <text evidence="1">The sequence shown here is derived from an EMBL/GenBank/DDBJ whole genome shotgun (WGS) entry which is preliminary data.</text>
</comment>
<accession>A0AA35W6E4</accession>
<reference evidence="1" key="1">
    <citation type="submission" date="2023-03" db="EMBL/GenBank/DDBJ databases">
        <authorList>
            <person name="Steffen K."/>
            <person name="Cardenas P."/>
        </authorList>
    </citation>
    <scope>NUCLEOTIDE SEQUENCE</scope>
</reference>
<keyword evidence="2" id="KW-1185">Reference proteome</keyword>
<dbReference type="Proteomes" id="UP001174909">
    <property type="component" value="Unassembled WGS sequence"/>
</dbReference>
<name>A0AA35W6E4_GEOBA</name>